<proteinExistence type="predicted"/>
<dbReference type="EMBL" id="MU853409">
    <property type="protein sequence ID" value="KAK4134053.1"/>
    <property type="molecule type" value="Genomic_DNA"/>
</dbReference>
<dbReference type="Proteomes" id="UP001304895">
    <property type="component" value="Unassembled WGS sequence"/>
</dbReference>
<feature type="compositionally biased region" description="Pro residues" evidence="1">
    <location>
        <begin position="93"/>
        <end position="104"/>
    </location>
</feature>
<evidence type="ECO:0000313" key="4">
    <source>
        <dbReference type="Proteomes" id="UP001304895"/>
    </source>
</evidence>
<keyword evidence="2" id="KW-1133">Transmembrane helix</keyword>
<organism evidence="3 4">
    <name type="scientific">Trichocladium antarcticum</name>
    <dbReference type="NCBI Taxonomy" id="1450529"/>
    <lineage>
        <taxon>Eukaryota</taxon>
        <taxon>Fungi</taxon>
        <taxon>Dikarya</taxon>
        <taxon>Ascomycota</taxon>
        <taxon>Pezizomycotina</taxon>
        <taxon>Sordariomycetes</taxon>
        <taxon>Sordariomycetidae</taxon>
        <taxon>Sordariales</taxon>
        <taxon>Chaetomiaceae</taxon>
        <taxon>Trichocladium</taxon>
    </lineage>
</organism>
<dbReference type="AlphaFoldDB" id="A0AAN6UJJ8"/>
<feature type="transmembrane region" description="Helical" evidence="2">
    <location>
        <begin position="118"/>
        <end position="136"/>
    </location>
</feature>
<feature type="region of interest" description="Disordered" evidence="1">
    <location>
        <begin position="78"/>
        <end position="106"/>
    </location>
</feature>
<feature type="compositionally biased region" description="Polar residues" evidence="1">
    <location>
        <begin position="78"/>
        <end position="92"/>
    </location>
</feature>
<reference evidence="3" key="2">
    <citation type="submission" date="2023-05" db="EMBL/GenBank/DDBJ databases">
        <authorList>
            <consortium name="Lawrence Berkeley National Laboratory"/>
            <person name="Steindorff A."/>
            <person name="Hensen N."/>
            <person name="Bonometti L."/>
            <person name="Westerberg I."/>
            <person name="Brannstrom I.O."/>
            <person name="Guillou S."/>
            <person name="Cros-Aarteil S."/>
            <person name="Calhoun S."/>
            <person name="Haridas S."/>
            <person name="Kuo A."/>
            <person name="Mondo S."/>
            <person name="Pangilinan J."/>
            <person name="Riley R."/>
            <person name="Labutti K."/>
            <person name="Andreopoulos B."/>
            <person name="Lipzen A."/>
            <person name="Chen C."/>
            <person name="Yanf M."/>
            <person name="Daum C."/>
            <person name="Ng V."/>
            <person name="Clum A."/>
            <person name="Ohm R."/>
            <person name="Martin F."/>
            <person name="Silar P."/>
            <person name="Natvig D."/>
            <person name="Lalanne C."/>
            <person name="Gautier V."/>
            <person name="Ament-Velasquez S.L."/>
            <person name="Kruys A."/>
            <person name="Hutchinson M.I."/>
            <person name="Powell A.J."/>
            <person name="Barry K."/>
            <person name="Miller A.N."/>
            <person name="Grigoriev I.V."/>
            <person name="Debuchy R."/>
            <person name="Gladieux P."/>
            <person name="Thoren M.H."/>
            <person name="Johannesson H."/>
        </authorList>
    </citation>
    <scope>NUCLEOTIDE SEQUENCE</scope>
    <source>
        <strain evidence="3">CBS 123565</strain>
    </source>
</reference>
<accession>A0AAN6UJJ8</accession>
<comment type="caution">
    <text evidence="3">The sequence shown here is derived from an EMBL/GenBank/DDBJ whole genome shotgun (WGS) entry which is preliminary data.</text>
</comment>
<reference evidence="3" key="1">
    <citation type="journal article" date="2023" name="Mol. Phylogenet. Evol.">
        <title>Genome-scale phylogeny and comparative genomics of the fungal order Sordariales.</title>
        <authorList>
            <person name="Hensen N."/>
            <person name="Bonometti L."/>
            <person name="Westerberg I."/>
            <person name="Brannstrom I.O."/>
            <person name="Guillou S."/>
            <person name="Cros-Aarteil S."/>
            <person name="Calhoun S."/>
            <person name="Haridas S."/>
            <person name="Kuo A."/>
            <person name="Mondo S."/>
            <person name="Pangilinan J."/>
            <person name="Riley R."/>
            <person name="LaButti K."/>
            <person name="Andreopoulos B."/>
            <person name="Lipzen A."/>
            <person name="Chen C."/>
            <person name="Yan M."/>
            <person name="Daum C."/>
            <person name="Ng V."/>
            <person name="Clum A."/>
            <person name="Steindorff A."/>
            <person name="Ohm R.A."/>
            <person name="Martin F."/>
            <person name="Silar P."/>
            <person name="Natvig D.O."/>
            <person name="Lalanne C."/>
            <person name="Gautier V."/>
            <person name="Ament-Velasquez S.L."/>
            <person name="Kruys A."/>
            <person name="Hutchinson M.I."/>
            <person name="Powell A.J."/>
            <person name="Barry K."/>
            <person name="Miller A.N."/>
            <person name="Grigoriev I.V."/>
            <person name="Debuchy R."/>
            <person name="Gladieux P."/>
            <person name="Hiltunen Thoren M."/>
            <person name="Johannesson H."/>
        </authorList>
    </citation>
    <scope>NUCLEOTIDE SEQUENCE</scope>
    <source>
        <strain evidence="3">CBS 123565</strain>
    </source>
</reference>
<sequence length="365" mass="39722">MAGPLSDGAGVSPIQTPISAVPYTPSPITPTGGRPRLHPRRQSRFTEEVMSARTPAASVSEASFDHWYGPSTENINATATHDDNNNSTTFNPVPTPRRITPPNPSGWDRRTWMRSVNAGVHALPCLVLLGIIGYALRVLREDMGGHMSIQAIILIFFLFLDVILDIIVLSQARTPWPTWGLVLRFGCGLTYITHFLLYVGLGGVFPAGYTYWGLSTSLAEPLVYILLCVAGIWNLLHVPVSRYHLGGGTLARTRTPHPAAKRRPSTAAAAAAAGTRASSFAQRVSVAGTERSSISLTWRRWVRTPSSVHRSRDDLEDLGRGGGMVRGPSADMTLREQPSEEEEEKEKEKGGSESDDEGLRGIEMS</sequence>
<keyword evidence="2" id="KW-0472">Membrane</keyword>
<feature type="region of interest" description="Disordered" evidence="1">
    <location>
        <begin position="309"/>
        <end position="365"/>
    </location>
</feature>
<feature type="transmembrane region" description="Helical" evidence="2">
    <location>
        <begin position="148"/>
        <end position="169"/>
    </location>
</feature>
<gene>
    <name evidence="3" type="ORF">BT67DRAFT_434205</name>
</gene>
<feature type="region of interest" description="Disordered" evidence="1">
    <location>
        <begin position="1"/>
        <end position="51"/>
    </location>
</feature>
<feature type="transmembrane region" description="Helical" evidence="2">
    <location>
        <begin position="221"/>
        <end position="240"/>
    </location>
</feature>
<evidence type="ECO:0000256" key="1">
    <source>
        <dbReference type="SAM" id="MobiDB-lite"/>
    </source>
</evidence>
<evidence type="ECO:0000313" key="3">
    <source>
        <dbReference type="EMBL" id="KAK4134053.1"/>
    </source>
</evidence>
<feature type="compositionally biased region" description="Basic and acidic residues" evidence="1">
    <location>
        <begin position="346"/>
        <end position="365"/>
    </location>
</feature>
<name>A0AAN6UJJ8_9PEZI</name>
<keyword evidence="4" id="KW-1185">Reference proteome</keyword>
<evidence type="ECO:0000256" key="2">
    <source>
        <dbReference type="SAM" id="Phobius"/>
    </source>
</evidence>
<feature type="compositionally biased region" description="Basic and acidic residues" evidence="1">
    <location>
        <begin position="310"/>
        <end position="319"/>
    </location>
</feature>
<protein>
    <submittedName>
        <fullName evidence="3">Uncharacterized protein</fullName>
    </submittedName>
</protein>
<keyword evidence="2" id="KW-0812">Transmembrane</keyword>